<evidence type="ECO:0000313" key="6">
    <source>
        <dbReference type="Proteomes" id="UP001242288"/>
    </source>
</evidence>
<keyword evidence="1" id="KW-0732">Signal</keyword>
<dbReference type="RefSeq" id="WP_266259479.1">
    <property type="nucleotide sequence ID" value="NZ_JAMXWF010000020.1"/>
</dbReference>
<dbReference type="Proteomes" id="UP001209412">
    <property type="component" value="Unassembled WGS sequence"/>
</dbReference>
<name>A0AAP5BGV8_9BURK</name>
<feature type="chain" id="PRO_5043053161" evidence="1">
    <location>
        <begin position="25"/>
        <end position="128"/>
    </location>
</feature>
<evidence type="ECO:0000313" key="4">
    <source>
        <dbReference type="EMBL" id="MDQ6410160.1"/>
    </source>
</evidence>
<protein>
    <submittedName>
        <fullName evidence="4">BON domain-containing protein</fullName>
    </submittedName>
</protein>
<evidence type="ECO:0000313" key="3">
    <source>
        <dbReference type="EMBL" id="MCX4148342.1"/>
    </source>
</evidence>
<dbReference type="SMART" id="SM00749">
    <property type="entry name" value="BON"/>
    <property type="match status" value="1"/>
</dbReference>
<dbReference type="InterPro" id="IPR051686">
    <property type="entry name" value="Lipoprotein_DolP"/>
</dbReference>
<organism evidence="4 6">
    <name type="scientific">Paraburkholderia madseniana</name>
    <dbReference type="NCBI Taxonomy" id="2599607"/>
    <lineage>
        <taxon>Bacteria</taxon>
        <taxon>Pseudomonadati</taxon>
        <taxon>Pseudomonadota</taxon>
        <taxon>Betaproteobacteria</taxon>
        <taxon>Burkholderiales</taxon>
        <taxon>Burkholderiaceae</taxon>
        <taxon>Paraburkholderia</taxon>
    </lineage>
</organism>
<feature type="domain" description="BON" evidence="2">
    <location>
        <begin position="55"/>
        <end position="123"/>
    </location>
</feature>
<dbReference type="EMBL" id="JAMXWF010000020">
    <property type="protein sequence ID" value="MDQ6410160.1"/>
    <property type="molecule type" value="Genomic_DNA"/>
</dbReference>
<dbReference type="Proteomes" id="UP001242288">
    <property type="component" value="Unassembled WGS sequence"/>
</dbReference>
<reference evidence="4" key="1">
    <citation type="submission" date="2022-06" db="EMBL/GenBank/DDBJ databases">
        <title>PHB producers.</title>
        <authorList>
            <person name="Besaury L."/>
        </authorList>
    </citation>
    <scope>NUCLEOTIDE SEQUENCE</scope>
    <source>
        <strain evidence="4 5">SEWS6</strain>
    </source>
</reference>
<accession>A0AAP5BGV8</accession>
<evidence type="ECO:0000259" key="2">
    <source>
        <dbReference type="PROSITE" id="PS50914"/>
    </source>
</evidence>
<gene>
    <name evidence="4" type="ORF">NIE36_23535</name>
    <name evidence="3" type="ORF">OSB80_23615</name>
</gene>
<dbReference type="InterPro" id="IPR007055">
    <property type="entry name" value="BON_dom"/>
</dbReference>
<sequence>MKTIKALELLVAAWFVAASTTAWSQTGDAASAPASAQGASVMAASGAVAHAGRKADRALRRKIYAAIGKDKEISAGDISVIAKDGAVTLNGTVTEAAQIGKAEAIARGVPGVTSVTNKLTVKKPFGGM</sequence>
<dbReference type="PROSITE" id="PS50914">
    <property type="entry name" value="BON"/>
    <property type="match status" value="1"/>
</dbReference>
<dbReference type="PANTHER" id="PTHR34606:SF15">
    <property type="entry name" value="BON DOMAIN-CONTAINING PROTEIN"/>
    <property type="match status" value="1"/>
</dbReference>
<dbReference type="Gene3D" id="3.30.1340.30">
    <property type="match status" value="1"/>
</dbReference>
<evidence type="ECO:0000256" key="1">
    <source>
        <dbReference type="SAM" id="SignalP"/>
    </source>
</evidence>
<evidence type="ECO:0000313" key="5">
    <source>
        <dbReference type="Proteomes" id="UP001209412"/>
    </source>
</evidence>
<dbReference type="AlphaFoldDB" id="A0AAP5BGV8"/>
<dbReference type="Pfam" id="PF04972">
    <property type="entry name" value="BON"/>
    <property type="match status" value="1"/>
</dbReference>
<dbReference type="PANTHER" id="PTHR34606">
    <property type="entry name" value="BON DOMAIN-CONTAINING PROTEIN"/>
    <property type="match status" value="1"/>
</dbReference>
<feature type="signal peptide" evidence="1">
    <location>
        <begin position="1"/>
        <end position="24"/>
    </location>
</feature>
<comment type="caution">
    <text evidence="4">The sequence shown here is derived from an EMBL/GenBank/DDBJ whole genome shotgun (WGS) entry which is preliminary data.</text>
</comment>
<proteinExistence type="predicted"/>
<keyword evidence="5" id="KW-1185">Reference proteome</keyword>
<dbReference type="EMBL" id="JAPKHW010000020">
    <property type="protein sequence ID" value="MCX4148342.1"/>
    <property type="molecule type" value="Genomic_DNA"/>
</dbReference>
<dbReference type="InterPro" id="IPR014004">
    <property type="entry name" value="Transpt-assoc_nodulatn_dom_bac"/>
</dbReference>